<dbReference type="Proteomes" id="UP000244240">
    <property type="component" value="Unassembled WGS sequence"/>
</dbReference>
<organism evidence="1 2">
    <name type="scientific">Melghirimyces profundicolus</name>
    <dbReference type="NCBI Taxonomy" id="1242148"/>
    <lineage>
        <taxon>Bacteria</taxon>
        <taxon>Bacillati</taxon>
        <taxon>Bacillota</taxon>
        <taxon>Bacilli</taxon>
        <taxon>Bacillales</taxon>
        <taxon>Thermoactinomycetaceae</taxon>
        <taxon>Melghirimyces</taxon>
    </lineage>
</organism>
<gene>
    <name evidence="1" type="ORF">C8P63_12626</name>
</gene>
<accession>A0A2T6BCD8</accession>
<protein>
    <submittedName>
        <fullName evidence="1">Uncharacterized protein</fullName>
    </submittedName>
</protein>
<name>A0A2T6BCD8_9BACL</name>
<evidence type="ECO:0000313" key="1">
    <source>
        <dbReference type="EMBL" id="PTX53740.1"/>
    </source>
</evidence>
<reference evidence="1 2" key="1">
    <citation type="submission" date="2018-04" db="EMBL/GenBank/DDBJ databases">
        <title>Genomic Encyclopedia of Archaeal and Bacterial Type Strains, Phase II (KMG-II): from individual species to whole genera.</title>
        <authorList>
            <person name="Goeker M."/>
        </authorList>
    </citation>
    <scope>NUCLEOTIDE SEQUENCE [LARGE SCALE GENOMIC DNA]</scope>
    <source>
        <strain evidence="1 2">DSM 45787</strain>
    </source>
</reference>
<proteinExistence type="predicted"/>
<dbReference type="AlphaFoldDB" id="A0A2T6BCD8"/>
<keyword evidence="2" id="KW-1185">Reference proteome</keyword>
<sequence>MNKELLLALADVLDGLTLEKHGFEVVAFWNGIYVVEDSKGNRYSISTSKGAPRPLRLLEGVGLQ</sequence>
<dbReference type="EMBL" id="QBKR01000026">
    <property type="protein sequence ID" value="PTX53740.1"/>
    <property type="molecule type" value="Genomic_DNA"/>
</dbReference>
<dbReference type="RefSeq" id="WP_108025594.1">
    <property type="nucleotide sequence ID" value="NZ_QBKR01000026.1"/>
</dbReference>
<evidence type="ECO:0000313" key="2">
    <source>
        <dbReference type="Proteomes" id="UP000244240"/>
    </source>
</evidence>
<comment type="caution">
    <text evidence="1">The sequence shown here is derived from an EMBL/GenBank/DDBJ whole genome shotgun (WGS) entry which is preliminary data.</text>
</comment>